<evidence type="ECO:0000259" key="9">
    <source>
        <dbReference type="Pfam" id="PF00275"/>
    </source>
</evidence>
<dbReference type="HAMAP" id="MF_00210">
    <property type="entry name" value="EPSP_synth"/>
    <property type="match status" value="1"/>
</dbReference>
<evidence type="ECO:0000256" key="4">
    <source>
        <dbReference type="ARBA" id="ARBA00022490"/>
    </source>
</evidence>
<dbReference type="InterPro" id="IPR006264">
    <property type="entry name" value="EPSP_synthase"/>
</dbReference>
<keyword evidence="5" id="KW-0028">Amino-acid biosynthesis</keyword>
<evidence type="ECO:0000256" key="8">
    <source>
        <dbReference type="ARBA" id="ARBA00044633"/>
    </source>
</evidence>
<evidence type="ECO:0000256" key="5">
    <source>
        <dbReference type="ARBA" id="ARBA00022605"/>
    </source>
</evidence>
<dbReference type="InterPro" id="IPR036968">
    <property type="entry name" value="Enolpyruvate_Tfrase_sf"/>
</dbReference>
<dbReference type="GO" id="GO:0009073">
    <property type="term" value="P:aromatic amino acid family biosynthetic process"/>
    <property type="evidence" value="ECO:0007669"/>
    <property type="project" value="UniProtKB-KW"/>
</dbReference>
<proteinExistence type="inferred from homology"/>
<dbReference type="AlphaFoldDB" id="A0A3B0VK18"/>
<dbReference type="Pfam" id="PF00275">
    <property type="entry name" value="EPSP_synthase"/>
    <property type="match status" value="1"/>
</dbReference>
<dbReference type="InterPro" id="IPR001986">
    <property type="entry name" value="Enolpyruvate_Tfrase_dom"/>
</dbReference>
<dbReference type="UniPathway" id="UPA00053">
    <property type="reaction ID" value="UER00089"/>
</dbReference>
<evidence type="ECO:0000256" key="6">
    <source>
        <dbReference type="ARBA" id="ARBA00022679"/>
    </source>
</evidence>
<dbReference type="PROSITE" id="PS00104">
    <property type="entry name" value="EPSP_SYNTHASE_1"/>
    <property type="match status" value="1"/>
</dbReference>
<gene>
    <name evidence="10" type="ORF">MNBD_DELTA02-583</name>
</gene>
<evidence type="ECO:0000256" key="1">
    <source>
        <dbReference type="ARBA" id="ARBA00004811"/>
    </source>
</evidence>
<sequence>MQNNPMKTPSITIKKSKGLGGSITVPGDKSISHRAVIFGAIAEGITEVTGFLPGADNLSTIAAFRAMGVTITEDSPTELTIEGVGLHGLKKPADVIDAGNSGTTARLLIGLLAAQNFTSVITGDASLQKRPMMRVVEPLRQMGARIDGKDGGKLLPLTIKGGKLKAIDYESPVASAQLKSCILIAGLYAEGTTTVTEPMKSRDHTENMLKTFGVDVETDETKNYIGYAHNLGAKNKVTLGKNRTLNGTAIKVPGDISSAAFFMVAATIIKTSKLTINYVGANYTRSGVTYILEGMGAKFSTLYTQTAQENTMDITVSASALKGIDIDGALLLLAIDEFPIICVAAAFADGVTRITGAGELRVKESDRIAAMANALTAVGVNVEETEDGIIIHGSADEDGLIKGGTIDSLGDHRIAMAMAVAGLASREGVTIKDPECVDVSYPDFFKVLGEVSQS</sequence>
<dbReference type="NCBIfam" id="TIGR01356">
    <property type="entry name" value="aroA"/>
    <property type="match status" value="1"/>
</dbReference>
<name>A0A3B0VK18_9ZZZZ</name>
<dbReference type="PROSITE" id="PS00885">
    <property type="entry name" value="EPSP_SYNTHASE_2"/>
    <property type="match status" value="1"/>
</dbReference>
<comment type="catalytic activity">
    <reaction evidence="8">
        <text>3-phosphoshikimate + phosphoenolpyruvate = 5-O-(1-carboxyvinyl)-3-phosphoshikimate + phosphate</text>
        <dbReference type="Rhea" id="RHEA:21256"/>
        <dbReference type="ChEBI" id="CHEBI:43474"/>
        <dbReference type="ChEBI" id="CHEBI:57701"/>
        <dbReference type="ChEBI" id="CHEBI:58702"/>
        <dbReference type="ChEBI" id="CHEBI:145989"/>
        <dbReference type="EC" id="2.5.1.19"/>
    </reaction>
    <physiologicalReaction direction="left-to-right" evidence="8">
        <dbReference type="Rhea" id="RHEA:21257"/>
    </physiologicalReaction>
</comment>
<protein>
    <recommendedName>
        <fullName evidence="3">3-phosphoshikimate 1-carboxyvinyltransferase</fullName>
        <ecNumber evidence="3">2.5.1.19</ecNumber>
    </recommendedName>
</protein>
<dbReference type="PIRSF" id="PIRSF000505">
    <property type="entry name" value="EPSPS"/>
    <property type="match status" value="1"/>
</dbReference>
<dbReference type="SUPFAM" id="SSF55205">
    <property type="entry name" value="EPT/RTPC-like"/>
    <property type="match status" value="1"/>
</dbReference>
<dbReference type="GO" id="GO:0008652">
    <property type="term" value="P:amino acid biosynthetic process"/>
    <property type="evidence" value="ECO:0007669"/>
    <property type="project" value="UniProtKB-KW"/>
</dbReference>
<evidence type="ECO:0000256" key="7">
    <source>
        <dbReference type="ARBA" id="ARBA00023141"/>
    </source>
</evidence>
<reference evidence="10" key="1">
    <citation type="submission" date="2018-06" db="EMBL/GenBank/DDBJ databases">
        <authorList>
            <person name="Zhirakovskaya E."/>
        </authorList>
    </citation>
    <scope>NUCLEOTIDE SEQUENCE</scope>
</reference>
<dbReference type="FunFam" id="3.65.10.10:FF:000005">
    <property type="entry name" value="3-phosphoshikimate 1-carboxyvinyltransferase"/>
    <property type="match status" value="1"/>
</dbReference>
<dbReference type="PANTHER" id="PTHR21090">
    <property type="entry name" value="AROM/DEHYDROQUINATE SYNTHASE"/>
    <property type="match status" value="1"/>
</dbReference>
<dbReference type="PANTHER" id="PTHR21090:SF5">
    <property type="entry name" value="PENTAFUNCTIONAL AROM POLYPEPTIDE"/>
    <property type="match status" value="1"/>
</dbReference>
<comment type="pathway">
    <text evidence="1">Metabolic intermediate biosynthesis; chorismate biosynthesis; chorismate from D-erythrose 4-phosphate and phosphoenolpyruvate: step 6/7.</text>
</comment>
<evidence type="ECO:0000256" key="2">
    <source>
        <dbReference type="ARBA" id="ARBA00009948"/>
    </source>
</evidence>
<dbReference type="InterPro" id="IPR013792">
    <property type="entry name" value="RNA3'P_cycl/enolpyr_Trfase_a/b"/>
</dbReference>
<dbReference type="InterPro" id="IPR023193">
    <property type="entry name" value="EPSP_synthase_CS"/>
</dbReference>
<evidence type="ECO:0000313" key="10">
    <source>
        <dbReference type="EMBL" id="VAW38687.1"/>
    </source>
</evidence>
<comment type="similarity">
    <text evidence="2">Belongs to the EPSP synthase family.</text>
</comment>
<dbReference type="EC" id="2.5.1.19" evidence="3"/>
<dbReference type="GO" id="GO:0003866">
    <property type="term" value="F:3-phosphoshikimate 1-carboxyvinyltransferase activity"/>
    <property type="evidence" value="ECO:0007669"/>
    <property type="project" value="UniProtKB-EC"/>
</dbReference>
<dbReference type="CDD" id="cd01556">
    <property type="entry name" value="EPSP_synthase"/>
    <property type="match status" value="1"/>
</dbReference>
<keyword evidence="6 10" id="KW-0808">Transferase</keyword>
<dbReference type="Gene3D" id="3.65.10.10">
    <property type="entry name" value="Enolpyruvate transferase domain"/>
    <property type="match status" value="2"/>
</dbReference>
<dbReference type="EMBL" id="UOEZ01000078">
    <property type="protein sequence ID" value="VAW38687.1"/>
    <property type="molecule type" value="Genomic_DNA"/>
</dbReference>
<evidence type="ECO:0000256" key="3">
    <source>
        <dbReference type="ARBA" id="ARBA00012450"/>
    </source>
</evidence>
<accession>A0A3B0VK18</accession>
<keyword evidence="7" id="KW-0057">Aromatic amino acid biosynthesis</keyword>
<feature type="domain" description="Enolpyruvate transferase" evidence="9">
    <location>
        <begin position="14"/>
        <end position="448"/>
    </location>
</feature>
<organism evidence="10">
    <name type="scientific">hydrothermal vent metagenome</name>
    <dbReference type="NCBI Taxonomy" id="652676"/>
    <lineage>
        <taxon>unclassified sequences</taxon>
        <taxon>metagenomes</taxon>
        <taxon>ecological metagenomes</taxon>
    </lineage>
</organism>
<dbReference type="GO" id="GO:0009423">
    <property type="term" value="P:chorismate biosynthetic process"/>
    <property type="evidence" value="ECO:0007669"/>
    <property type="project" value="UniProtKB-UniPathway"/>
</dbReference>
<keyword evidence="4" id="KW-0963">Cytoplasm</keyword>